<sequence>MDKVKLSLADIEKLKKFKNSGTYYRRIKKKLKFDQNLSAINKTNPQEQSVHVQDQDQIFVEQKKVPVPVNNKQKNPEISLRISDKIHNDDEGTCGDNMEGNGTHIYQTDSDDDSIDIEYDRRELLRNWAISFNITHRATTALLSILKSKTFNLTELPKDSRTLLQTPTNVNILPMGVGKYWYNGIQSCLEQYFAHIDKPVNITLSFNIDGLPTFNSSKIEFWPILTSILNEVNCPPLVVAIYSGSSKPPSLEEFLTPFVNELKHILSSGVSINNQQCKVNIRCFICDSPARAFVKGIVNFNSYHGCTKCITIGEYYHDSHRMSFPRIDLPRRTDLDFRKWTDPDHHKEISPLQVLPIDMIKDFPVADSLHLLHLGIMKRCLSGWRDGTFKRYNLKWSAQEINRISNFLLQCRMPYEIHRAVRGLDCLAFWKGLEFRTFLLYIGPVLLKDFLTDNVYQHFLMLFCAVTICSCSEYVNYLELAETLLNAYIEKYIEIYGEDAITSNVHNLCHLVDDVRRFGNLESFSAYPFENMLHHIKCLLRTGNNPLSQVAKRITEFNQSNKYQIRKSTSFPTLRQEVKVKDTELTENNLQGNLFHKIILNEGLVLNGEVRNKWFLTRNNEIVGMKYATIINNAIYIYGSSLKRIAPFFETPIKSSHLNIFKASSEKNSLTLFSISEIKCKLVMIQLCHNERVFIPLLHSFEIS</sequence>
<evidence type="ECO:0000313" key="1">
    <source>
        <dbReference type="EMBL" id="JAV53630.1"/>
    </source>
</evidence>
<reference evidence="1" key="1">
    <citation type="journal article" date="2016" name="Sci. Rep.">
        <title>Molecular characterization of firefly nuptial gifts: a multi-omics approach sheds light on postcopulatory sexual selection.</title>
        <authorList>
            <person name="Al-Wathiqui N."/>
            <person name="Fallon T.R."/>
            <person name="South A."/>
            <person name="Weng J.K."/>
            <person name="Lewis S.M."/>
        </authorList>
    </citation>
    <scope>NUCLEOTIDE SEQUENCE</scope>
</reference>
<accession>A0A1Y1K0J3</accession>
<organism evidence="1">
    <name type="scientific">Photinus pyralis</name>
    <name type="common">Common eastern firefly</name>
    <name type="synonym">Lampyris pyralis</name>
    <dbReference type="NCBI Taxonomy" id="7054"/>
    <lineage>
        <taxon>Eukaryota</taxon>
        <taxon>Metazoa</taxon>
        <taxon>Ecdysozoa</taxon>
        <taxon>Arthropoda</taxon>
        <taxon>Hexapoda</taxon>
        <taxon>Insecta</taxon>
        <taxon>Pterygota</taxon>
        <taxon>Neoptera</taxon>
        <taxon>Endopterygota</taxon>
        <taxon>Coleoptera</taxon>
        <taxon>Polyphaga</taxon>
        <taxon>Elateriformia</taxon>
        <taxon>Elateroidea</taxon>
        <taxon>Lampyridae</taxon>
        <taxon>Lampyrinae</taxon>
        <taxon>Photinus</taxon>
    </lineage>
</organism>
<protein>
    <recommendedName>
        <fullName evidence="2">Transposase domain-containing protein</fullName>
    </recommendedName>
</protein>
<proteinExistence type="predicted"/>
<dbReference type="EMBL" id="GEZM01098937">
    <property type="protein sequence ID" value="JAV53632.1"/>
    <property type="molecule type" value="Transcribed_RNA"/>
</dbReference>
<dbReference type="PANTHER" id="PTHR33053">
    <property type="entry name" value="PROTEIN, PUTATIVE-RELATED"/>
    <property type="match status" value="1"/>
</dbReference>
<dbReference type="EMBL" id="GEZM01098939">
    <property type="protein sequence ID" value="JAV53629.1"/>
    <property type="molecule type" value="Transcribed_RNA"/>
</dbReference>
<dbReference type="EMBL" id="GEZM01098938">
    <property type="protein sequence ID" value="JAV53630.1"/>
    <property type="molecule type" value="Transcribed_RNA"/>
</dbReference>
<name>A0A1Y1K0J3_PHOPY</name>
<dbReference type="AlphaFoldDB" id="A0A1Y1K0J3"/>
<evidence type="ECO:0008006" key="2">
    <source>
        <dbReference type="Google" id="ProtNLM"/>
    </source>
</evidence>
<dbReference type="EMBL" id="GEZM01098941">
    <property type="protein sequence ID" value="JAV53625.1"/>
    <property type="molecule type" value="Transcribed_RNA"/>
</dbReference>